<protein>
    <submittedName>
        <fullName evidence="1">Uncharacterized protein</fullName>
    </submittedName>
</protein>
<dbReference type="NCBIfam" id="NF038316">
    <property type="entry name" value="DrmE_fam"/>
    <property type="match status" value="1"/>
</dbReference>
<evidence type="ECO:0000313" key="2">
    <source>
        <dbReference type="Proteomes" id="UP000599179"/>
    </source>
</evidence>
<gene>
    <name evidence="1" type="ORF">GCM10010832_05150</name>
</gene>
<proteinExistence type="predicted"/>
<name>A0ABQ1SEK2_9FLAO</name>
<dbReference type="Proteomes" id="UP000599179">
    <property type="component" value="Unassembled WGS sequence"/>
</dbReference>
<reference evidence="2" key="1">
    <citation type="journal article" date="2019" name="Int. J. Syst. Evol. Microbiol.">
        <title>The Global Catalogue of Microorganisms (GCM) 10K type strain sequencing project: providing services to taxonomists for standard genome sequencing and annotation.</title>
        <authorList>
            <consortium name="The Broad Institute Genomics Platform"/>
            <consortium name="The Broad Institute Genome Sequencing Center for Infectious Disease"/>
            <person name="Wu L."/>
            <person name="Ma J."/>
        </authorList>
    </citation>
    <scope>NUCLEOTIDE SEQUENCE [LARGE SCALE GENOMIC DNA]</scope>
    <source>
        <strain evidence="2">CGMCC 1.12931</strain>
    </source>
</reference>
<dbReference type="EMBL" id="BMGM01000002">
    <property type="protein sequence ID" value="GGE27423.1"/>
    <property type="molecule type" value="Genomic_DNA"/>
</dbReference>
<dbReference type="InterPro" id="IPR049794">
    <property type="entry name" value="DrmE"/>
</dbReference>
<accession>A0ABQ1SEK2</accession>
<keyword evidence="2" id="KW-1185">Reference proteome</keyword>
<organism evidence="1 2">
    <name type="scientific">Psychroflexus planctonicus</name>
    <dbReference type="NCBI Taxonomy" id="1526575"/>
    <lineage>
        <taxon>Bacteria</taxon>
        <taxon>Pseudomonadati</taxon>
        <taxon>Bacteroidota</taxon>
        <taxon>Flavobacteriia</taxon>
        <taxon>Flavobacteriales</taxon>
        <taxon>Flavobacteriaceae</taxon>
        <taxon>Psychroflexus</taxon>
    </lineage>
</organism>
<evidence type="ECO:0000313" key="1">
    <source>
        <dbReference type="EMBL" id="GGE27423.1"/>
    </source>
</evidence>
<dbReference type="RefSeq" id="WP_188457527.1">
    <property type="nucleotide sequence ID" value="NZ_BMGM01000002.1"/>
</dbReference>
<comment type="caution">
    <text evidence="1">The sequence shown here is derived from an EMBL/GenBank/DDBJ whole genome shotgun (WGS) entry which is preliminary data.</text>
</comment>
<sequence length="784" mass="93130">MDGIYKYLEVLIEFSERKLKRNFNITDLGFDKFEMINSYLIYQTIRDENNNTLIYIPDKETKSQFYIPAIFIIAFYNFIDNFIDDSTVFNKGDTLQRGKNRFVIERINERKAVLIKKDKANTRYPNVPVSNLKNYIKTYASASSTKIHKTFSSYRTFFKKYVVGVNKEVPSQFKYKSIIVTDKSIVKELKEYKLEKKPIHKAFPFQYITKSGIQSDNIPIDPMIYIVNDYETVRKHILTQEIMIRNITFIGENKYRESYLEITEDLNNGRIVNCLLIGSTDLNTNVIPNLKKWKWTLSELDYFNYFTTYPINKVIVNNEAFTIALNEFNILIQKIEKDYGISLNELYKYVRNILPIIIPSPNSRLLTQLDNALIYFEKEGEDIVETILSDIGEYDYDDVWNEILDKFLVLINSKKTAHYKFKKIEEYQKIDYLIVPKEYLEIWKEEINSHKVKNVISFKEFNSLTVKNKTIVFLGFFGYNHLKSMMYNSNKINVILYPQEETHFNNCDTKLNRETFHELKSTDRKAISDVSFKEIEQKENIDELIKRLFSQDEEAKISPDYCENFTTNIIRELTFENDIEKLELDENKTVLLKINQKERFEKVKNLKTGDKIRVYDNSSKEELYQVALEFDINGEFTKIEEFSKLWKSELELFYKEHNSLNELHELLLKNGLSIKNALTLNNWIRPESDVKFPQRKKDLSVIKKTINSDKLNHNYNDIFKHRIGYNRIMKSLGRKFSSEISDYIKHKRKGKLLKQFTTKQIQKFVDQNAKERTIKVIKAIDYEQ</sequence>